<protein>
    <submittedName>
        <fullName evidence="3">Glutathione S-transferase</fullName>
    </submittedName>
</protein>
<keyword evidence="4" id="KW-1185">Reference proteome</keyword>
<dbReference type="InterPro" id="IPR036249">
    <property type="entry name" value="Thioredoxin-like_sf"/>
</dbReference>
<dbReference type="PROSITE" id="PS50404">
    <property type="entry name" value="GST_NTER"/>
    <property type="match status" value="1"/>
</dbReference>
<gene>
    <name evidence="3" type="ORF">GCM10011501_07850</name>
</gene>
<dbReference type="Gene3D" id="3.40.30.10">
    <property type="entry name" value="Glutaredoxin"/>
    <property type="match status" value="1"/>
</dbReference>
<dbReference type="SFLD" id="SFLDG01150">
    <property type="entry name" value="Main.1:_Beta-like"/>
    <property type="match status" value="1"/>
</dbReference>
<evidence type="ECO:0000259" key="2">
    <source>
        <dbReference type="PROSITE" id="PS50405"/>
    </source>
</evidence>
<evidence type="ECO:0000259" key="1">
    <source>
        <dbReference type="PROSITE" id="PS50404"/>
    </source>
</evidence>
<organism evidence="3 4">
    <name type="scientific">Thalassotalea profundi</name>
    <dbReference type="NCBI Taxonomy" id="2036687"/>
    <lineage>
        <taxon>Bacteria</taxon>
        <taxon>Pseudomonadati</taxon>
        <taxon>Pseudomonadota</taxon>
        <taxon>Gammaproteobacteria</taxon>
        <taxon>Alteromonadales</taxon>
        <taxon>Colwelliaceae</taxon>
        <taxon>Thalassotalea</taxon>
    </lineage>
</organism>
<evidence type="ECO:0000313" key="4">
    <source>
        <dbReference type="Proteomes" id="UP000626370"/>
    </source>
</evidence>
<evidence type="ECO:0000313" key="3">
    <source>
        <dbReference type="EMBL" id="GHE81906.1"/>
    </source>
</evidence>
<dbReference type="EMBL" id="BNAH01000002">
    <property type="protein sequence ID" value="GHE81906.1"/>
    <property type="molecule type" value="Genomic_DNA"/>
</dbReference>
<name>A0ABQ3IFR9_9GAMM</name>
<proteinExistence type="predicted"/>
<sequence length="217" mass="25326">MTIKLWHCHNTRSLRVLWALEEMQLPYELHCLPFPPRVLAKEYLALNPLGTVPLLIDDNTNLTESSAMLLYLVEHYNQGHFGVENSNKNYGDYLNWLFQSDATLTFPQTLLLRYSQFEPKNRQNSQIVQDYKIWFLSRLKMVNQRLIEQEYLVNNRFTIADIAVGYALYLGELLGLASNYQPQTLTYLQRLKSRSAFQRCVKLGADIANYSITPLEK</sequence>
<feature type="domain" description="GST N-terminal" evidence="1">
    <location>
        <begin position="1"/>
        <end position="80"/>
    </location>
</feature>
<dbReference type="InterPro" id="IPR036282">
    <property type="entry name" value="Glutathione-S-Trfase_C_sf"/>
</dbReference>
<dbReference type="InterPro" id="IPR004045">
    <property type="entry name" value="Glutathione_S-Trfase_N"/>
</dbReference>
<dbReference type="PANTHER" id="PTHR44051:SF21">
    <property type="entry name" value="GLUTATHIONE S-TRANSFERASE FAMILY PROTEIN"/>
    <property type="match status" value="1"/>
</dbReference>
<dbReference type="SFLD" id="SFLDS00019">
    <property type="entry name" value="Glutathione_Transferase_(cytos"/>
    <property type="match status" value="1"/>
</dbReference>
<dbReference type="PANTHER" id="PTHR44051">
    <property type="entry name" value="GLUTATHIONE S-TRANSFERASE-RELATED"/>
    <property type="match status" value="1"/>
</dbReference>
<dbReference type="RefSeq" id="WP_189376792.1">
    <property type="nucleotide sequence ID" value="NZ_BNAH01000002.1"/>
</dbReference>
<dbReference type="Pfam" id="PF13409">
    <property type="entry name" value="GST_N_2"/>
    <property type="match status" value="1"/>
</dbReference>
<dbReference type="SUPFAM" id="SSF52833">
    <property type="entry name" value="Thioredoxin-like"/>
    <property type="match status" value="1"/>
</dbReference>
<dbReference type="CDD" id="cd03046">
    <property type="entry name" value="GST_N_GTT1_like"/>
    <property type="match status" value="1"/>
</dbReference>
<dbReference type="SUPFAM" id="SSF47616">
    <property type="entry name" value="GST C-terminal domain-like"/>
    <property type="match status" value="1"/>
</dbReference>
<dbReference type="InterPro" id="IPR040079">
    <property type="entry name" value="Glutathione_S-Trfase"/>
</dbReference>
<dbReference type="Gene3D" id="1.20.1050.10">
    <property type="match status" value="1"/>
</dbReference>
<dbReference type="Proteomes" id="UP000626370">
    <property type="component" value="Unassembled WGS sequence"/>
</dbReference>
<dbReference type="InterPro" id="IPR010987">
    <property type="entry name" value="Glutathione-S-Trfase_C-like"/>
</dbReference>
<feature type="domain" description="GST C-terminal" evidence="2">
    <location>
        <begin position="86"/>
        <end position="215"/>
    </location>
</feature>
<reference evidence="4" key="1">
    <citation type="journal article" date="2019" name="Int. J. Syst. Evol. Microbiol.">
        <title>The Global Catalogue of Microorganisms (GCM) 10K type strain sequencing project: providing services to taxonomists for standard genome sequencing and annotation.</title>
        <authorList>
            <consortium name="The Broad Institute Genomics Platform"/>
            <consortium name="The Broad Institute Genome Sequencing Center for Infectious Disease"/>
            <person name="Wu L."/>
            <person name="Ma J."/>
        </authorList>
    </citation>
    <scope>NUCLEOTIDE SEQUENCE [LARGE SCALE GENOMIC DNA]</scope>
    <source>
        <strain evidence="4">CGMCC 1.15922</strain>
    </source>
</reference>
<accession>A0ABQ3IFR9</accession>
<comment type="caution">
    <text evidence="3">The sequence shown here is derived from an EMBL/GenBank/DDBJ whole genome shotgun (WGS) entry which is preliminary data.</text>
</comment>
<dbReference type="PROSITE" id="PS50405">
    <property type="entry name" value="GST_CTER"/>
    <property type="match status" value="1"/>
</dbReference>
<dbReference type="SFLD" id="SFLDG00358">
    <property type="entry name" value="Main_(cytGST)"/>
    <property type="match status" value="1"/>
</dbReference>